<evidence type="ECO:0000313" key="2">
    <source>
        <dbReference type="EMBL" id="MFD2554746.1"/>
    </source>
</evidence>
<evidence type="ECO:0000259" key="1">
    <source>
        <dbReference type="Pfam" id="PF16409"/>
    </source>
</evidence>
<dbReference type="EMBL" id="JBHULD010000014">
    <property type="protein sequence ID" value="MFD2554746.1"/>
    <property type="molecule type" value="Genomic_DNA"/>
</dbReference>
<proteinExistence type="predicted"/>
<feature type="domain" description="DUF5017" evidence="1">
    <location>
        <begin position="27"/>
        <end position="224"/>
    </location>
</feature>
<sequence length="333" mass="36981">MGYIISFTMDTHKYIVLFLVVLMGGGCSKELKLVSPAFEVKALQSTVKIGQPVQFDFEGDADIVTFFSGEFGNDYYYSDKDSIIALERLNLSFQNQVRGQGGTAPFCQADQFHVLVSSDLDLTGVPVDEQMDKIKKAKWIDLSENYAWSPLNCSSTNPYIASGVYNIAAHITKNKRNYIAFRYTNRPNTMANGKSAIWRFQALTLSAVTPLGTTVLMTQGNAGWKPFYEGGIASWMSNSFDLSASSSAVTMRGPLTTTETYEMWCLSNPFVITDTNLGHNPGVAVKSFIDKPIRSYSHTYKKAGRYEVVFIAMNANKDGKNEVLRTLQITVEP</sequence>
<dbReference type="RefSeq" id="WP_210353137.1">
    <property type="nucleotide sequence ID" value="NZ_JAEQMU010000001.1"/>
</dbReference>
<dbReference type="Pfam" id="PF16409">
    <property type="entry name" value="DUF5017"/>
    <property type="match status" value="1"/>
</dbReference>
<dbReference type="Proteomes" id="UP001597440">
    <property type="component" value="Unassembled WGS sequence"/>
</dbReference>
<gene>
    <name evidence="2" type="ORF">ACFSQW_10120</name>
</gene>
<dbReference type="InterPro" id="IPR032185">
    <property type="entry name" value="DUF5017"/>
</dbReference>
<accession>A0ABW5L1H5</accession>
<comment type="caution">
    <text evidence="2">The sequence shown here is derived from an EMBL/GenBank/DDBJ whole genome shotgun (WGS) entry which is preliminary data.</text>
</comment>
<protein>
    <submittedName>
        <fullName evidence="2">DUF5017 domain-containing protein</fullName>
    </submittedName>
</protein>
<reference evidence="3" key="1">
    <citation type="journal article" date="2019" name="Int. J. Syst. Evol. Microbiol.">
        <title>The Global Catalogue of Microorganisms (GCM) 10K type strain sequencing project: providing services to taxonomists for standard genome sequencing and annotation.</title>
        <authorList>
            <consortium name="The Broad Institute Genomics Platform"/>
            <consortium name="The Broad Institute Genome Sequencing Center for Infectious Disease"/>
            <person name="Wu L."/>
            <person name="Ma J."/>
        </authorList>
    </citation>
    <scope>NUCLEOTIDE SEQUENCE [LARGE SCALE GENOMIC DNA]</scope>
    <source>
        <strain evidence="3">KCTC 52298</strain>
    </source>
</reference>
<organism evidence="2 3">
    <name type="scientific">Sphingobacterium tabacisoli</name>
    <dbReference type="NCBI Taxonomy" id="2044855"/>
    <lineage>
        <taxon>Bacteria</taxon>
        <taxon>Pseudomonadati</taxon>
        <taxon>Bacteroidota</taxon>
        <taxon>Sphingobacteriia</taxon>
        <taxon>Sphingobacteriales</taxon>
        <taxon>Sphingobacteriaceae</taxon>
        <taxon>Sphingobacterium</taxon>
    </lineage>
</organism>
<keyword evidence="3" id="KW-1185">Reference proteome</keyword>
<evidence type="ECO:0000313" key="3">
    <source>
        <dbReference type="Proteomes" id="UP001597440"/>
    </source>
</evidence>
<name>A0ABW5L1H5_9SPHI</name>